<keyword evidence="3 7" id="KW-0378">Hydrolase</keyword>
<dbReference type="Pfam" id="PF00270">
    <property type="entry name" value="DEAD"/>
    <property type="match status" value="1"/>
</dbReference>
<evidence type="ECO:0000313" key="12">
    <source>
        <dbReference type="Proteomes" id="UP000245119"/>
    </source>
</evidence>
<keyword evidence="2 7" id="KW-0547">Nucleotide-binding</keyword>
<dbReference type="Pfam" id="PF00271">
    <property type="entry name" value="Helicase_C"/>
    <property type="match status" value="1"/>
</dbReference>
<comment type="similarity">
    <text evidence="7">Belongs to the DEAD box helicase family.</text>
</comment>
<dbReference type="AlphaFoldDB" id="A0A2T7NGB0"/>
<reference evidence="11 12" key="1">
    <citation type="submission" date="2018-04" db="EMBL/GenBank/DDBJ databases">
        <title>The genome of golden apple snail Pomacea canaliculata provides insight into stress tolerance and invasive adaptation.</title>
        <authorList>
            <person name="Liu C."/>
            <person name="Liu B."/>
            <person name="Ren Y."/>
            <person name="Zhang Y."/>
            <person name="Wang H."/>
            <person name="Li S."/>
            <person name="Jiang F."/>
            <person name="Yin L."/>
            <person name="Zhang G."/>
            <person name="Qian W."/>
            <person name="Fan W."/>
        </authorList>
    </citation>
    <scope>NUCLEOTIDE SEQUENCE [LARGE SCALE GENOMIC DNA]</scope>
    <source>
        <strain evidence="11">SZHN2017</strain>
        <tissue evidence="11">Muscle</tissue>
    </source>
</reference>
<dbReference type="InterPro" id="IPR001650">
    <property type="entry name" value="Helicase_C-like"/>
</dbReference>
<dbReference type="PROSITE" id="PS51192">
    <property type="entry name" value="HELICASE_ATP_BIND_1"/>
    <property type="match status" value="1"/>
</dbReference>
<dbReference type="GO" id="GO:0003724">
    <property type="term" value="F:RNA helicase activity"/>
    <property type="evidence" value="ECO:0007669"/>
    <property type="project" value="UniProtKB-EC"/>
</dbReference>
<dbReference type="GO" id="GO:0016787">
    <property type="term" value="F:hydrolase activity"/>
    <property type="evidence" value="ECO:0007669"/>
    <property type="project" value="UniProtKB-KW"/>
</dbReference>
<dbReference type="PROSITE" id="PS51194">
    <property type="entry name" value="HELICASE_CTER"/>
    <property type="match status" value="1"/>
</dbReference>
<dbReference type="STRING" id="400727.A0A2T7NGB0"/>
<evidence type="ECO:0000256" key="2">
    <source>
        <dbReference type="ARBA" id="ARBA00022741"/>
    </source>
</evidence>
<accession>A0A2T7NGB0</accession>
<evidence type="ECO:0000259" key="10">
    <source>
        <dbReference type="PROSITE" id="PS51195"/>
    </source>
</evidence>
<dbReference type="InterPro" id="IPR014014">
    <property type="entry name" value="RNA_helicase_DEAD_Q_motif"/>
</dbReference>
<protein>
    <recommendedName>
        <fullName evidence="1">RNA helicase</fullName>
        <ecNumber evidence="1">3.6.4.13</ecNumber>
    </recommendedName>
</protein>
<dbReference type="CDD" id="cd17955">
    <property type="entry name" value="DEADc_DDX49"/>
    <property type="match status" value="1"/>
</dbReference>
<name>A0A2T7NGB0_POMCA</name>
<feature type="domain" description="Helicase ATP-binding" evidence="8">
    <location>
        <begin position="33"/>
        <end position="204"/>
    </location>
</feature>
<dbReference type="PROSITE" id="PS51195">
    <property type="entry name" value="Q_MOTIF"/>
    <property type="match status" value="1"/>
</dbReference>
<proteinExistence type="inferred from homology"/>
<dbReference type="CDD" id="cd18787">
    <property type="entry name" value="SF2_C_DEAD"/>
    <property type="match status" value="1"/>
</dbReference>
<dbReference type="InterPro" id="IPR027417">
    <property type="entry name" value="P-loop_NTPase"/>
</dbReference>
<dbReference type="OrthoDB" id="10261904at2759"/>
<evidence type="ECO:0000259" key="8">
    <source>
        <dbReference type="PROSITE" id="PS51192"/>
    </source>
</evidence>
<dbReference type="Proteomes" id="UP000245119">
    <property type="component" value="Linkage Group LG13"/>
</dbReference>
<dbReference type="SMART" id="SM00487">
    <property type="entry name" value="DEXDc"/>
    <property type="match status" value="1"/>
</dbReference>
<evidence type="ECO:0000256" key="3">
    <source>
        <dbReference type="ARBA" id="ARBA00022801"/>
    </source>
</evidence>
<evidence type="ECO:0000256" key="7">
    <source>
        <dbReference type="RuleBase" id="RU000492"/>
    </source>
</evidence>
<evidence type="ECO:0000259" key="9">
    <source>
        <dbReference type="PROSITE" id="PS51194"/>
    </source>
</evidence>
<dbReference type="EC" id="3.6.4.13" evidence="1"/>
<dbReference type="GO" id="GO:0005829">
    <property type="term" value="C:cytosol"/>
    <property type="evidence" value="ECO:0007669"/>
    <property type="project" value="TreeGrafter"/>
</dbReference>
<dbReference type="EMBL" id="PZQS01000013">
    <property type="protein sequence ID" value="PVD20172.1"/>
    <property type="molecule type" value="Genomic_DNA"/>
</dbReference>
<sequence>MASFEKLGLDDWLVQQCKSMGLTKPTPIQEKCILPVLEGRDCIGCAKTGSGKTAAFALPILQKLSEDPYGIFALVLTPTRELAFQIADQFKILGKKTGVRATVITGGMDMMKQGQDLAVKPHIVISTPGRLADHIESCDTFSLKRIKFLVMDEADRLLEDNFGEQLQSVLEKLPAKRQTLLFSATYSPVLRELEETLHNPFVWLQESERATVEELKEEYALVPADLKDAYLIHILDHYLKDHPRSSVIIFAATCKYAQILGMICEELGFSCAVLHSMIPQRFRLSSLAKFKSNQTRILIATDVASRGLDIPTVDLIINHNVPNRPRDYVHRVGRTARAGRCGQSVTLVTQFDVKLVHAIEQFINIKMTEHPTNEKEVMKILVEVAVARREAEIRLDEQDFGEQKEINKKKRLILEGKDVEEEESRKKLRRTDRVTKSVEEVRKEKEARKEKFKAKFGKKKKVQC</sequence>
<dbReference type="PANTHER" id="PTHR47959:SF24">
    <property type="entry name" value="ATP-DEPENDENT RNA HELICASE"/>
    <property type="match status" value="1"/>
</dbReference>
<dbReference type="PANTHER" id="PTHR47959">
    <property type="entry name" value="ATP-DEPENDENT RNA HELICASE RHLE-RELATED"/>
    <property type="match status" value="1"/>
</dbReference>
<organism evidence="11 12">
    <name type="scientific">Pomacea canaliculata</name>
    <name type="common">Golden apple snail</name>
    <dbReference type="NCBI Taxonomy" id="400727"/>
    <lineage>
        <taxon>Eukaryota</taxon>
        <taxon>Metazoa</taxon>
        <taxon>Spiralia</taxon>
        <taxon>Lophotrochozoa</taxon>
        <taxon>Mollusca</taxon>
        <taxon>Gastropoda</taxon>
        <taxon>Caenogastropoda</taxon>
        <taxon>Architaenioglossa</taxon>
        <taxon>Ampullarioidea</taxon>
        <taxon>Ampullariidae</taxon>
        <taxon>Pomacea</taxon>
    </lineage>
</organism>
<feature type="domain" description="DEAD-box RNA helicase Q" evidence="10">
    <location>
        <begin position="2"/>
        <end position="30"/>
    </location>
</feature>
<dbReference type="Gene3D" id="3.40.50.300">
    <property type="entry name" value="P-loop containing nucleotide triphosphate hydrolases"/>
    <property type="match status" value="2"/>
</dbReference>
<dbReference type="PROSITE" id="PS00039">
    <property type="entry name" value="DEAD_ATP_HELICASE"/>
    <property type="match status" value="1"/>
</dbReference>
<dbReference type="OMA" id="IMIFTDT"/>
<comment type="caution">
    <text evidence="11">The sequence shown here is derived from an EMBL/GenBank/DDBJ whole genome shotgun (WGS) entry which is preliminary data.</text>
</comment>
<dbReference type="GO" id="GO:0003676">
    <property type="term" value="F:nucleic acid binding"/>
    <property type="evidence" value="ECO:0007669"/>
    <property type="project" value="InterPro"/>
</dbReference>
<keyword evidence="4 7" id="KW-0347">Helicase</keyword>
<evidence type="ECO:0000256" key="4">
    <source>
        <dbReference type="ARBA" id="ARBA00022806"/>
    </source>
</evidence>
<dbReference type="InterPro" id="IPR011545">
    <property type="entry name" value="DEAD/DEAH_box_helicase_dom"/>
</dbReference>
<feature type="domain" description="Helicase C-terminal" evidence="9">
    <location>
        <begin position="230"/>
        <end position="378"/>
    </location>
</feature>
<feature type="short sequence motif" description="Q motif" evidence="6">
    <location>
        <begin position="2"/>
        <end position="30"/>
    </location>
</feature>
<keyword evidence="5 7" id="KW-0067">ATP-binding</keyword>
<evidence type="ECO:0000256" key="5">
    <source>
        <dbReference type="ARBA" id="ARBA00022840"/>
    </source>
</evidence>
<evidence type="ECO:0000256" key="1">
    <source>
        <dbReference type="ARBA" id="ARBA00012552"/>
    </source>
</evidence>
<dbReference type="SMART" id="SM00490">
    <property type="entry name" value="HELICc"/>
    <property type="match status" value="1"/>
</dbReference>
<dbReference type="GO" id="GO:0005524">
    <property type="term" value="F:ATP binding"/>
    <property type="evidence" value="ECO:0007669"/>
    <property type="project" value="UniProtKB-KW"/>
</dbReference>
<keyword evidence="12" id="KW-1185">Reference proteome</keyword>
<dbReference type="InterPro" id="IPR014001">
    <property type="entry name" value="Helicase_ATP-bd"/>
</dbReference>
<evidence type="ECO:0000313" key="11">
    <source>
        <dbReference type="EMBL" id="PVD20172.1"/>
    </source>
</evidence>
<dbReference type="InterPro" id="IPR050079">
    <property type="entry name" value="DEAD_box_RNA_helicase"/>
</dbReference>
<dbReference type="SUPFAM" id="SSF52540">
    <property type="entry name" value="P-loop containing nucleoside triphosphate hydrolases"/>
    <property type="match status" value="2"/>
</dbReference>
<dbReference type="InterPro" id="IPR000629">
    <property type="entry name" value="RNA-helicase_DEAD-box_CS"/>
</dbReference>
<gene>
    <name evidence="11" type="ORF">C0Q70_20667</name>
</gene>
<evidence type="ECO:0000256" key="6">
    <source>
        <dbReference type="PROSITE-ProRule" id="PRU00552"/>
    </source>
</evidence>